<name>A0A2I0LEZ1_PUNGR</name>
<dbReference type="EMBL" id="PGOL01000016">
    <property type="protein sequence ID" value="PKI79223.1"/>
    <property type="molecule type" value="Genomic_DNA"/>
</dbReference>
<dbReference type="AlphaFoldDB" id="A0A2I0LEZ1"/>
<dbReference type="Proteomes" id="UP000233551">
    <property type="component" value="Unassembled WGS sequence"/>
</dbReference>
<keyword evidence="2" id="KW-1185">Reference proteome</keyword>
<protein>
    <submittedName>
        <fullName evidence="1">Uncharacterized protein</fullName>
    </submittedName>
</protein>
<evidence type="ECO:0000313" key="2">
    <source>
        <dbReference type="Proteomes" id="UP000233551"/>
    </source>
</evidence>
<evidence type="ECO:0000313" key="1">
    <source>
        <dbReference type="EMBL" id="PKI79223.1"/>
    </source>
</evidence>
<organism evidence="1 2">
    <name type="scientific">Punica granatum</name>
    <name type="common">Pomegranate</name>
    <dbReference type="NCBI Taxonomy" id="22663"/>
    <lineage>
        <taxon>Eukaryota</taxon>
        <taxon>Viridiplantae</taxon>
        <taxon>Streptophyta</taxon>
        <taxon>Embryophyta</taxon>
        <taxon>Tracheophyta</taxon>
        <taxon>Spermatophyta</taxon>
        <taxon>Magnoliopsida</taxon>
        <taxon>eudicotyledons</taxon>
        <taxon>Gunneridae</taxon>
        <taxon>Pentapetalae</taxon>
        <taxon>rosids</taxon>
        <taxon>malvids</taxon>
        <taxon>Myrtales</taxon>
        <taxon>Lythraceae</taxon>
        <taxon>Punica</taxon>
    </lineage>
</organism>
<sequence length="65" mass="6826">MPHAKFIEKKGLATTLAIRGSFDSVGGGRIIADPNWGGGGRNQGHHCLPPSPLGLSLSVDPFLKF</sequence>
<accession>A0A2I0LEZ1</accession>
<gene>
    <name evidence="1" type="ORF">CRG98_000515</name>
</gene>
<reference evidence="1 2" key="1">
    <citation type="submission" date="2017-11" db="EMBL/GenBank/DDBJ databases">
        <title>De-novo sequencing of pomegranate (Punica granatum L.) genome.</title>
        <authorList>
            <person name="Akparov Z."/>
            <person name="Amiraslanov A."/>
            <person name="Hajiyeva S."/>
            <person name="Abbasov M."/>
            <person name="Kaur K."/>
            <person name="Hamwieh A."/>
            <person name="Solovyev V."/>
            <person name="Salamov A."/>
            <person name="Braich B."/>
            <person name="Kosarev P."/>
            <person name="Mahmoud A."/>
            <person name="Hajiyev E."/>
            <person name="Babayeva S."/>
            <person name="Izzatullayeva V."/>
            <person name="Mammadov A."/>
            <person name="Mammadov A."/>
            <person name="Sharifova S."/>
            <person name="Ojaghi J."/>
            <person name="Eynullazada K."/>
            <person name="Bayramov B."/>
            <person name="Abdulazimova A."/>
            <person name="Shahmuradov I."/>
        </authorList>
    </citation>
    <scope>NUCLEOTIDE SEQUENCE [LARGE SCALE GENOMIC DNA]</scope>
    <source>
        <strain evidence="2">cv. AG2017</strain>
        <tissue evidence="1">Leaf</tissue>
    </source>
</reference>
<proteinExistence type="predicted"/>
<comment type="caution">
    <text evidence="1">The sequence shown here is derived from an EMBL/GenBank/DDBJ whole genome shotgun (WGS) entry which is preliminary data.</text>
</comment>